<feature type="region of interest" description="Disordered" evidence="1">
    <location>
        <begin position="353"/>
        <end position="373"/>
    </location>
</feature>
<feature type="compositionally biased region" description="Low complexity" evidence="1">
    <location>
        <begin position="1062"/>
        <end position="1093"/>
    </location>
</feature>
<feature type="compositionally biased region" description="Acidic residues" evidence="1">
    <location>
        <begin position="1647"/>
        <end position="1660"/>
    </location>
</feature>
<feature type="compositionally biased region" description="Basic residues" evidence="1">
    <location>
        <begin position="1972"/>
        <end position="1984"/>
    </location>
</feature>
<reference evidence="3" key="1">
    <citation type="submission" date="2023-10" db="EMBL/GenBank/DDBJ databases">
        <authorList>
            <person name="Chen Y."/>
            <person name="Shah S."/>
            <person name="Dougan E. K."/>
            <person name="Thang M."/>
            <person name="Chan C."/>
        </authorList>
    </citation>
    <scope>NUCLEOTIDE SEQUENCE [LARGE SCALE GENOMIC DNA]</scope>
</reference>
<feature type="region of interest" description="Disordered" evidence="1">
    <location>
        <begin position="428"/>
        <end position="641"/>
    </location>
</feature>
<accession>A0ABN9XRF1</accession>
<feature type="region of interest" description="Disordered" evidence="1">
    <location>
        <begin position="1344"/>
        <end position="1395"/>
    </location>
</feature>
<feature type="compositionally biased region" description="Basic residues" evidence="1">
    <location>
        <begin position="2003"/>
        <end position="2016"/>
    </location>
</feature>
<evidence type="ECO:0000313" key="4">
    <source>
        <dbReference type="Proteomes" id="UP001189429"/>
    </source>
</evidence>
<feature type="compositionally biased region" description="Basic and acidic residues" evidence="1">
    <location>
        <begin position="1196"/>
        <end position="1205"/>
    </location>
</feature>
<evidence type="ECO:0000259" key="2">
    <source>
        <dbReference type="PROSITE" id="PS50222"/>
    </source>
</evidence>
<feature type="compositionally biased region" description="Low complexity" evidence="1">
    <location>
        <begin position="977"/>
        <end position="1048"/>
    </location>
</feature>
<dbReference type="SUPFAM" id="SSF47473">
    <property type="entry name" value="EF-hand"/>
    <property type="match status" value="1"/>
</dbReference>
<feature type="compositionally biased region" description="Basic and acidic residues" evidence="1">
    <location>
        <begin position="906"/>
        <end position="919"/>
    </location>
</feature>
<proteinExistence type="predicted"/>
<name>A0ABN9XRF1_9DINO</name>
<dbReference type="InterPro" id="IPR011992">
    <property type="entry name" value="EF-hand-dom_pair"/>
</dbReference>
<dbReference type="Proteomes" id="UP001189429">
    <property type="component" value="Unassembled WGS sequence"/>
</dbReference>
<feature type="compositionally biased region" description="Low complexity" evidence="1">
    <location>
        <begin position="1154"/>
        <end position="1185"/>
    </location>
</feature>
<organism evidence="3 4">
    <name type="scientific">Prorocentrum cordatum</name>
    <dbReference type="NCBI Taxonomy" id="2364126"/>
    <lineage>
        <taxon>Eukaryota</taxon>
        <taxon>Sar</taxon>
        <taxon>Alveolata</taxon>
        <taxon>Dinophyceae</taxon>
        <taxon>Prorocentrales</taxon>
        <taxon>Prorocentraceae</taxon>
        <taxon>Prorocentrum</taxon>
    </lineage>
</organism>
<gene>
    <name evidence="3" type="ORF">PCOR1329_LOCUS77993</name>
</gene>
<feature type="compositionally biased region" description="Low complexity" evidence="1">
    <location>
        <begin position="546"/>
        <end position="556"/>
    </location>
</feature>
<feature type="compositionally biased region" description="Acidic residues" evidence="1">
    <location>
        <begin position="949"/>
        <end position="972"/>
    </location>
</feature>
<dbReference type="InterPro" id="IPR029063">
    <property type="entry name" value="SAM-dependent_MTases_sf"/>
</dbReference>
<feature type="compositionally biased region" description="Acidic residues" evidence="1">
    <location>
        <begin position="920"/>
        <end position="934"/>
    </location>
</feature>
<dbReference type="InterPro" id="IPR000241">
    <property type="entry name" value="RlmKL-like_Mtase"/>
</dbReference>
<feature type="compositionally biased region" description="Acidic residues" evidence="1">
    <location>
        <begin position="844"/>
        <end position="857"/>
    </location>
</feature>
<feature type="compositionally biased region" description="Basic and acidic residues" evidence="1">
    <location>
        <begin position="1783"/>
        <end position="1792"/>
    </location>
</feature>
<keyword evidence="4" id="KW-1185">Reference proteome</keyword>
<feature type="compositionally biased region" description="Polar residues" evidence="1">
    <location>
        <begin position="1674"/>
        <end position="1686"/>
    </location>
</feature>
<evidence type="ECO:0000256" key="1">
    <source>
        <dbReference type="SAM" id="MobiDB-lite"/>
    </source>
</evidence>
<feature type="compositionally biased region" description="Polar residues" evidence="1">
    <location>
        <begin position="496"/>
        <end position="507"/>
    </location>
</feature>
<dbReference type="SUPFAM" id="SSF53335">
    <property type="entry name" value="S-adenosyl-L-methionine-dependent methyltransferases"/>
    <property type="match status" value="1"/>
</dbReference>
<protein>
    <recommendedName>
        <fullName evidence="2">EF-hand domain-containing protein</fullName>
    </recommendedName>
</protein>
<dbReference type="PANTHER" id="PTHR14911">
    <property type="entry name" value="THUMP DOMAIN-CONTAINING"/>
    <property type="match status" value="1"/>
</dbReference>
<dbReference type="Pfam" id="PF01170">
    <property type="entry name" value="UPF0020"/>
    <property type="match status" value="1"/>
</dbReference>
<dbReference type="InterPro" id="IPR002048">
    <property type="entry name" value="EF_hand_dom"/>
</dbReference>
<comment type="caution">
    <text evidence="3">The sequence shown here is derived from an EMBL/GenBank/DDBJ whole genome shotgun (WGS) entry which is preliminary data.</text>
</comment>
<feature type="region of interest" description="Disordered" evidence="1">
    <location>
        <begin position="836"/>
        <end position="1251"/>
    </location>
</feature>
<feature type="compositionally biased region" description="Low complexity" evidence="1">
    <location>
        <begin position="1888"/>
        <end position="1903"/>
    </location>
</feature>
<feature type="compositionally biased region" description="Basic and acidic residues" evidence="1">
    <location>
        <begin position="469"/>
        <end position="492"/>
    </location>
</feature>
<feature type="compositionally biased region" description="Low complexity" evidence="1">
    <location>
        <begin position="1223"/>
        <end position="1239"/>
    </location>
</feature>
<dbReference type="PROSITE" id="PS50222">
    <property type="entry name" value="EF_HAND_2"/>
    <property type="match status" value="1"/>
</dbReference>
<feature type="region of interest" description="Disordered" evidence="1">
    <location>
        <begin position="1851"/>
        <end position="2016"/>
    </location>
</feature>
<feature type="compositionally biased region" description="Low complexity" evidence="1">
    <location>
        <begin position="1628"/>
        <end position="1641"/>
    </location>
</feature>
<feature type="compositionally biased region" description="Low complexity" evidence="1">
    <location>
        <begin position="1363"/>
        <end position="1389"/>
    </location>
</feature>
<feature type="domain" description="EF-hand" evidence="2">
    <location>
        <begin position="1428"/>
        <end position="1455"/>
    </location>
</feature>
<feature type="compositionally biased region" description="Basic and acidic residues" evidence="1">
    <location>
        <begin position="1141"/>
        <end position="1152"/>
    </location>
</feature>
<dbReference type="EMBL" id="CAUYUJ010020837">
    <property type="protein sequence ID" value="CAK0900788.1"/>
    <property type="molecule type" value="Genomic_DNA"/>
</dbReference>
<feature type="region of interest" description="Disordered" evidence="1">
    <location>
        <begin position="1611"/>
        <end position="1815"/>
    </location>
</feature>
<dbReference type="Gene3D" id="3.40.50.150">
    <property type="entry name" value="Vaccinia Virus protein VP39"/>
    <property type="match status" value="1"/>
</dbReference>
<sequence length="2016" mass="210007">MVGNSGSDGTYPALSSFTKATRGRGRLRDALPPALQDVAGGGEGSRPLRFGLQCLHAEGVDAVFGSGARPAVLAQAVRRGVSSALGWTPDDGDSEVQLACFVGTAYVAFGVEVDVEAAVNGFPRAGRFPWRTPSVPDLGMQAHLAGAMAALALEEATARGRGGEGEAPCVVVDPSCGSGALLLAAARAWPGAPPRLVGRDHGAEGVQRCRAALSELRLDASGVRCPAVGGGWRVEELPEDGEADVLLSRLPSRGRSRRGPSITEQAYEEILEEAARVLRPRGRCVLIAERANWLRNAASKGPWKQLAKWQVGGGESTLLLVLERRGLEAPAAEAAGEAAVALAAPGLPAAPAAADGLARRRQPAKRSDDIKARNRNSGDSVLIVRWINSKEDAEHKAGGCQRPCWLVDQVTETVMLHRVVRLEDAVTADKHETSDWQSGGCSLAAGVDPPTHWTRAHRRDPPMPFGSRGSREPKGDVQAPKSKDLPDQHGRLESVGSATPSRGSMFQSMFGGGTRPSASVPSGHDAQASGLADAEVGEPQEAPRQPDGAAPSAAGPPLRPRWSIFGGRGSPGKQGPEDGGAPSRGGGAASSSAAGPTGERHTAAEGPTVAERATGEARPRDLPGLTGRRGDNAAGLTGPLSEVKGSVDPDVLALRLGVRPDAAADAAAWRILRPLLLRPLPFPWQVRPLPAGGRGFHHAGTGETLEHHPLLPFFEDLLAFLRSRPEEPVAEALKAQVSLLTSGKALRRRFGMWDGPFDGSPSAQGTFRQRGGNGVRQTDPSLEAAADVAARMAGWHHLWQHLAPQEPFPVPESAIAELSLNLGHGAVFPVEADDEAAEALAGPDEAEAGGEAVEADGDAGAPMRPDGAEAGGEETPLAADPPLKRSPRAARMRTAMLDSDGDDDDRNPQRPDDECHADGDGEDDEDEDYEDDFEPQTRAATEQHADDEQKPEDDELQDHELPDDELPDDESESEVHAAAAAAPQSSAPPASAAGQQQVQAHWLQQQQPAPTPAPAAAEQPEAAEPCAQDAAHAPPRRSATAAAGQEPAAAEREPSAEPPAEPLAQRAQAAAELGQGAPEEAPATAEPQGAPPAKAETPGLEHSFLPKESTAEWAARALRPLTPQRRAPPEPAVAPSQRAPGLDRERPRRGIDRAIWGGAPAAAPAAAEAGAAAGVGATGAGQAWADPEEPPAAEEGAARLPREEGAEPPAEGGERAPAEEAEPGAPAADERAPASPASELQGGGVAAAAAEAPAAGHRAEVSAFAAALRESDGLFSRLAAKQGGLAARLELPAHAVADSQVGAPTAGIREYDIAVEGGCARPPTPVDQYGLPCRTVEVPYLAGAAPPPATGTVRPVNVRRRSASPPRRPAALPGLLGRRSSPRPDSASPRARRWPDDLLPVRAPTVAEMGAKAVKAFLSRACGTMEMAMSTFDPSGDGFFDYGEFEAGLKFLGYESKTDTRDIFNVLDRRQHHVLTLSDLINNFKGRPVYDGVPQPILPAIGAGILQEVLDAEFGSIIQEVLADAARAELLAPKGPARELPNVDAMLTRLGHKQQQDRRCSSLTASMVPASMVASAAAEVLLQEPAAEVAEIPPRLLVHSAEQQLLGAAPTAAGGLPDQAADPLEALGSEGAAPSPEPGSSAGSGGSDEEGFSETSESDGDGSIADLGYGATTPRGSTSTHRTSGCSGLGRSYKRISDEDEGKTSKESVAAVPSKLSRRDRSKNRTAMTVAQGTDEEEDERDAPAEPEQPTAAAVDPDQQRSASAPAVGCAPDAANLESAGSKSKDSSERSKRMFRRQATRGTEFMPSDTLPEVTEAMRQYNTMGSADAPNYGRRGSGILLNGMEDVEGDAAAGRAVLPPPPAPAGQAAQQAAPHEDAPRRSGSTRPAGARRAGSQSAGQRGSCGPEGQDSTDSAGVASVTAYPGRLTRVRSIMQHERETTTVARRTLARPEEPEVGPAGPPQDSGRVRSPPGRRRAGRHHRNKFSGFGFADRERTRPTLCSSRRRWRSPKRPGPG</sequence>
<dbReference type="PANTHER" id="PTHR14911:SF13">
    <property type="entry name" value="TRNA (GUANINE(6)-N2)-METHYLTRANSFERASE THUMP3"/>
    <property type="match status" value="1"/>
</dbReference>
<evidence type="ECO:0000313" key="3">
    <source>
        <dbReference type="EMBL" id="CAK0900788.1"/>
    </source>
</evidence>